<dbReference type="InterPro" id="IPR000835">
    <property type="entry name" value="HTH_MarR-typ"/>
</dbReference>
<sequence>MSESSTPWLTELEMQVWRRWLRAQTEVPAELGRALKEDSELSMQDYETLVHLTEAEDGRLRISVLADTMHWERSRLSHHLRRMVGRGLIAKEECAFDGRGAFVSITEQGRAALAAAAPGHLAAVRRVFFDGATDTELAALDTFLARVLERTGD</sequence>
<dbReference type="AlphaFoldDB" id="A0A5J6V711"/>
<evidence type="ECO:0000256" key="1">
    <source>
        <dbReference type="ARBA" id="ARBA00023015"/>
    </source>
</evidence>
<dbReference type="PANTHER" id="PTHR33164">
    <property type="entry name" value="TRANSCRIPTIONAL REGULATOR, MARR FAMILY"/>
    <property type="match status" value="1"/>
</dbReference>
<evidence type="ECO:0000313" key="5">
    <source>
        <dbReference type="EMBL" id="QFG69598.1"/>
    </source>
</evidence>
<name>A0A5J6V711_9MICO</name>
<keyword evidence="3" id="KW-0804">Transcription</keyword>
<dbReference type="Pfam" id="PF22381">
    <property type="entry name" value="Staph_reg_Sar_Rot"/>
    <property type="match status" value="1"/>
</dbReference>
<keyword evidence="1" id="KW-0805">Transcription regulation</keyword>
<dbReference type="InterPro" id="IPR036390">
    <property type="entry name" value="WH_DNA-bd_sf"/>
</dbReference>
<keyword evidence="6" id="KW-1185">Reference proteome</keyword>
<dbReference type="InterPro" id="IPR055166">
    <property type="entry name" value="Transc_reg_Sar_Rot_HTH"/>
</dbReference>
<dbReference type="PROSITE" id="PS50995">
    <property type="entry name" value="HTH_MARR_2"/>
    <property type="match status" value="1"/>
</dbReference>
<evidence type="ECO:0000256" key="3">
    <source>
        <dbReference type="ARBA" id="ARBA00023163"/>
    </source>
</evidence>
<reference evidence="5 6" key="1">
    <citation type="submission" date="2019-09" db="EMBL/GenBank/DDBJ databases">
        <title>Serinicoccus pratensis sp. nov., isolated from meadow soil.</title>
        <authorList>
            <person name="Zhang W."/>
        </authorList>
    </citation>
    <scope>NUCLEOTIDE SEQUENCE [LARGE SCALE GENOMIC DNA]</scope>
    <source>
        <strain evidence="5 6">W204</strain>
    </source>
</reference>
<evidence type="ECO:0000259" key="4">
    <source>
        <dbReference type="PROSITE" id="PS50995"/>
    </source>
</evidence>
<dbReference type="KEGG" id="serw:FY030_13590"/>
<evidence type="ECO:0000256" key="2">
    <source>
        <dbReference type="ARBA" id="ARBA00023125"/>
    </source>
</evidence>
<dbReference type="GO" id="GO:0006950">
    <property type="term" value="P:response to stress"/>
    <property type="evidence" value="ECO:0007669"/>
    <property type="project" value="TreeGrafter"/>
</dbReference>
<dbReference type="Proteomes" id="UP000326546">
    <property type="component" value="Chromosome"/>
</dbReference>
<dbReference type="RefSeq" id="WP_158062040.1">
    <property type="nucleotide sequence ID" value="NZ_CP044427.1"/>
</dbReference>
<feature type="domain" description="HTH marR-type" evidence="4">
    <location>
        <begin position="13"/>
        <end position="149"/>
    </location>
</feature>
<gene>
    <name evidence="5" type="ORF">FY030_13590</name>
</gene>
<dbReference type="InterPro" id="IPR039422">
    <property type="entry name" value="MarR/SlyA-like"/>
</dbReference>
<evidence type="ECO:0000313" key="6">
    <source>
        <dbReference type="Proteomes" id="UP000326546"/>
    </source>
</evidence>
<dbReference type="Gene3D" id="1.10.10.10">
    <property type="entry name" value="Winged helix-like DNA-binding domain superfamily/Winged helix DNA-binding domain"/>
    <property type="match status" value="1"/>
</dbReference>
<protein>
    <submittedName>
        <fullName evidence="5">Winged helix-turn-helix transcriptional regulator</fullName>
    </submittedName>
</protein>
<proteinExistence type="predicted"/>
<dbReference type="SMART" id="SM00347">
    <property type="entry name" value="HTH_MARR"/>
    <property type="match status" value="1"/>
</dbReference>
<dbReference type="GO" id="GO:0003700">
    <property type="term" value="F:DNA-binding transcription factor activity"/>
    <property type="evidence" value="ECO:0007669"/>
    <property type="project" value="InterPro"/>
</dbReference>
<dbReference type="SUPFAM" id="SSF46785">
    <property type="entry name" value="Winged helix' DNA-binding domain"/>
    <property type="match status" value="1"/>
</dbReference>
<dbReference type="OrthoDB" id="3296622at2"/>
<dbReference type="PANTHER" id="PTHR33164:SF99">
    <property type="entry name" value="MARR FAMILY REGULATORY PROTEIN"/>
    <property type="match status" value="1"/>
</dbReference>
<dbReference type="EMBL" id="CP044427">
    <property type="protein sequence ID" value="QFG69598.1"/>
    <property type="molecule type" value="Genomic_DNA"/>
</dbReference>
<keyword evidence="2" id="KW-0238">DNA-binding</keyword>
<accession>A0A5J6V711</accession>
<organism evidence="5 6">
    <name type="scientific">Ornithinimicrobium pratense</name>
    <dbReference type="NCBI Taxonomy" id="2593973"/>
    <lineage>
        <taxon>Bacteria</taxon>
        <taxon>Bacillati</taxon>
        <taxon>Actinomycetota</taxon>
        <taxon>Actinomycetes</taxon>
        <taxon>Micrococcales</taxon>
        <taxon>Ornithinimicrobiaceae</taxon>
        <taxon>Ornithinimicrobium</taxon>
    </lineage>
</organism>
<dbReference type="InterPro" id="IPR036388">
    <property type="entry name" value="WH-like_DNA-bd_sf"/>
</dbReference>